<dbReference type="Proteomes" id="UP000778864">
    <property type="component" value="Unassembled WGS sequence"/>
</dbReference>
<dbReference type="RefSeq" id="WP_278468063.1">
    <property type="nucleotide sequence ID" value="NZ_JAGZMU010000005.1"/>
</dbReference>
<gene>
    <name evidence="1" type="ORF">KHZ90_08385</name>
</gene>
<protein>
    <submittedName>
        <fullName evidence="1">Uncharacterized protein</fullName>
    </submittedName>
</protein>
<sequence>MKFNKETNSIIKGSEKVGCLTCGEPTEYIEVCSESHFCSTECVDKFYEEYSKHLESMCECHEV</sequence>
<proteinExistence type="predicted"/>
<organism evidence="1 2">
    <name type="scientific">Veillonella parvula</name>
    <name type="common">Staphylococcus parvulus</name>
    <dbReference type="NCBI Taxonomy" id="29466"/>
    <lineage>
        <taxon>Bacteria</taxon>
        <taxon>Bacillati</taxon>
        <taxon>Bacillota</taxon>
        <taxon>Negativicutes</taxon>
        <taxon>Veillonellales</taxon>
        <taxon>Veillonellaceae</taxon>
        <taxon>Veillonella</taxon>
    </lineage>
</organism>
<dbReference type="AlphaFoldDB" id="A0A942WS27"/>
<name>A0A942WS27_VEIPA</name>
<evidence type="ECO:0000313" key="2">
    <source>
        <dbReference type="Proteomes" id="UP000778864"/>
    </source>
</evidence>
<reference evidence="1" key="1">
    <citation type="submission" date="2021-02" db="EMBL/GenBank/DDBJ databases">
        <title>Infant gut strain persistence is associated with maternal origin, phylogeny, and functional potential including surface adhesion and iron acquisition.</title>
        <authorList>
            <person name="Lou Y.C."/>
        </authorList>
    </citation>
    <scope>NUCLEOTIDE SEQUENCE</scope>
    <source>
        <strain evidence="1">L3_108_031G1_dasL3_108_031G1_concoct_20</strain>
    </source>
</reference>
<accession>A0A942WS27</accession>
<evidence type="ECO:0000313" key="1">
    <source>
        <dbReference type="EMBL" id="MBS4893778.1"/>
    </source>
</evidence>
<comment type="caution">
    <text evidence="1">The sequence shown here is derived from an EMBL/GenBank/DDBJ whole genome shotgun (WGS) entry which is preliminary data.</text>
</comment>
<dbReference type="EMBL" id="JAGZMU010000005">
    <property type="protein sequence ID" value="MBS4893778.1"/>
    <property type="molecule type" value="Genomic_DNA"/>
</dbReference>